<accession>A0A3B6GVS6</accession>
<evidence type="ECO:0000256" key="6">
    <source>
        <dbReference type="SAM" id="MobiDB-lite"/>
    </source>
</evidence>
<evidence type="ECO:0000313" key="8">
    <source>
        <dbReference type="EnsemblPlants" id="TraesCS3D02G278100.1"/>
    </source>
</evidence>
<evidence type="ECO:0000313" key="9">
    <source>
        <dbReference type="Proteomes" id="UP000019116"/>
    </source>
</evidence>
<dbReference type="GeneID" id="123079082"/>
<feature type="compositionally biased region" description="Low complexity" evidence="6">
    <location>
        <begin position="233"/>
        <end position="250"/>
    </location>
</feature>
<evidence type="ECO:0000259" key="7">
    <source>
        <dbReference type="PROSITE" id="PS50942"/>
    </source>
</evidence>
<dbReference type="OrthoDB" id="4033880at2759"/>
<dbReference type="GO" id="GO:0005768">
    <property type="term" value="C:endosome"/>
    <property type="evidence" value="ECO:0000318"/>
    <property type="project" value="GO_Central"/>
</dbReference>
<dbReference type="GO" id="GO:0005543">
    <property type="term" value="F:phospholipid binding"/>
    <property type="evidence" value="ECO:0000318"/>
    <property type="project" value="GO_Central"/>
</dbReference>
<dbReference type="InterPro" id="IPR013809">
    <property type="entry name" value="ENTH"/>
</dbReference>
<protein>
    <recommendedName>
        <fullName evidence="7">ENTH domain-containing protein</fullName>
    </recommendedName>
</protein>
<feature type="compositionally biased region" description="Basic and acidic residues" evidence="6">
    <location>
        <begin position="202"/>
        <end position="217"/>
    </location>
</feature>
<feature type="compositionally biased region" description="Low complexity" evidence="6">
    <location>
        <begin position="372"/>
        <end position="382"/>
    </location>
</feature>
<organism evidence="8">
    <name type="scientific">Triticum aestivum</name>
    <name type="common">Wheat</name>
    <dbReference type="NCBI Taxonomy" id="4565"/>
    <lineage>
        <taxon>Eukaryota</taxon>
        <taxon>Viridiplantae</taxon>
        <taxon>Streptophyta</taxon>
        <taxon>Embryophyta</taxon>
        <taxon>Tracheophyta</taxon>
        <taxon>Spermatophyta</taxon>
        <taxon>Magnoliopsida</taxon>
        <taxon>Liliopsida</taxon>
        <taxon>Poales</taxon>
        <taxon>Poaceae</taxon>
        <taxon>BOP clade</taxon>
        <taxon>Pooideae</taxon>
        <taxon>Triticodae</taxon>
        <taxon>Triticeae</taxon>
        <taxon>Triticinae</taxon>
        <taxon>Triticum</taxon>
    </lineage>
</organism>
<dbReference type="SMR" id="A0A3B6GVS6"/>
<dbReference type="CDD" id="cd03571">
    <property type="entry name" value="ENTH"/>
    <property type="match status" value="1"/>
</dbReference>
<feature type="region of interest" description="Disordered" evidence="6">
    <location>
        <begin position="400"/>
        <end position="515"/>
    </location>
</feature>
<dbReference type="STRING" id="4565.A0A3B6GVS6"/>
<gene>
    <name evidence="8" type="primary">LOC123079082</name>
</gene>
<dbReference type="Gramene" id="TraesARI3D03G01945860.1">
    <property type="protein sequence ID" value="TraesARI3D03G01945860.1"/>
    <property type="gene ID" value="TraesARI3D03G01945860"/>
</dbReference>
<feature type="compositionally biased region" description="Low complexity" evidence="6">
    <location>
        <begin position="171"/>
        <end position="198"/>
    </location>
</feature>
<dbReference type="Gramene" id="TraesKAR3D01G0280250.1">
    <property type="protein sequence ID" value="cds.TraesKAR3D01G0280250.1"/>
    <property type="gene ID" value="TraesKAR3D01G0280250"/>
</dbReference>
<dbReference type="PaxDb" id="4565-Traes_3DL_149620905.1"/>
<dbReference type="Gramene" id="TraesCS3D02G278100.1">
    <property type="protein sequence ID" value="TraesCS3D02G278100.1"/>
    <property type="gene ID" value="TraesCS3D02G278100"/>
</dbReference>
<name>A0A3B6GVS6_WHEAT</name>
<dbReference type="InterPro" id="IPR008942">
    <property type="entry name" value="ENTH_VHS"/>
</dbReference>
<feature type="region of interest" description="Disordered" evidence="6">
    <location>
        <begin position="577"/>
        <end position="606"/>
    </location>
</feature>
<keyword evidence="5" id="KW-0968">Cytoplasmic vesicle</keyword>
<dbReference type="PROSITE" id="PS50942">
    <property type="entry name" value="ENTH"/>
    <property type="match status" value="1"/>
</dbReference>
<dbReference type="Pfam" id="PF01417">
    <property type="entry name" value="ENTH"/>
    <property type="match status" value="1"/>
</dbReference>
<dbReference type="Gramene" id="TraesROB_scaffold_059229_01G000100.1">
    <property type="protein sequence ID" value="TraesROB_scaffold_059229_01G000100.1"/>
    <property type="gene ID" value="TraesROB_scaffold_059229_01G000100"/>
</dbReference>
<dbReference type="Gramene" id="TraesMAC3D03G01910780.1">
    <property type="protein sequence ID" value="TraesMAC3D03G01910780.1"/>
    <property type="gene ID" value="TraesMAC3D03G01910780"/>
</dbReference>
<evidence type="ECO:0000256" key="4">
    <source>
        <dbReference type="ARBA" id="ARBA00023034"/>
    </source>
</evidence>
<feature type="region of interest" description="Disordered" evidence="6">
    <location>
        <begin position="171"/>
        <end position="286"/>
    </location>
</feature>
<dbReference type="Gramene" id="TraesCS3D03G0643800.1">
    <property type="protein sequence ID" value="TraesCS3D03G0643800.1.CDS"/>
    <property type="gene ID" value="TraesCS3D03G0643800"/>
</dbReference>
<dbReference type="PANTHER" id="PTHR12276">
    <property type="entry name" value="EPSIN/ENT-RELATED"/>
    <property type="match status" value="1"/>
</dbReference>
<dbReference type="GO" id="GO:0005794">
    <property type="term" value="C:Golgi apparatus"/>
    <property type="evidence" value="ECO:0007669"/>
    <property type="project" value="UniProtKB-SubCell"/>
</dbReference>
<evidence type="ECO:0000256" key="5">
    <source>
        <dbReference type="ARBA" id="ARBA00023329"/>
    </source>
</evidence>
<sequence length="606" mass="64188">MDGIMKVLDHTVREIKREVNLKVLKVPEIEQKVLDATSDEPWGPHGSDMADIARATKNIGECQIVMKVLWQRLGNTDANWRHLYKALAVAEYLLANATERAAEEIIDNSSQIAKLTTFEFVEPGGKDVGLNVRKKAEAVLVIVDDREKLQQAREKAASTRDKYLGVSSTGMSSYKSSAASFGSGSYSSGSRYGSTAGSRETASFKDKDRHTGSKNDNKPSYSSTRQRSKEATKSANSSKLAKGGSKSLSNPRAAPGVPSSQKGKNEDDGDEFNPRGSSTSAGTANVSSNNLDLFGPRLMPNAGSAAVPEIDLFAFADFQSANAPLEAATSSGSHPQDNIDLFAGRPSFGGSATADMEFSVRGTPKKHPEQKSSSPAQPSASAFDPFNPSFAAIFPSDTEFSVRGTPSKSSQGKLPAPENSSDTAFDPLAGIPVKSFNGSNSSGVWSSSKGSAVTEPTHGSPGATKSSDCSPSEELNFGAFTSHGGSRTASATKSMNESLAKQKQDSVPASKPAVKKETFRGKSSIWADSLSRGLIDLNLAAPKMVDPSDAGVVGRLSNGSEEKAPEAVPWYMEAATGTPEFPRSTGAGGESRIFQQQQQQHFGNFR</sequence>
<dbReference type="GO" id="GO:0005886">
    <property type="term" value="C:plasma membrane"/>
    <property type="evidence" value="ECO:0000318"/>
    <property type="project" value="GO_Central"/>
</dbReference>
<feature type="compositionally biased region" description="Polar residues" evidence="6">
    <location>
        <begin position="404"/>
        <end position="423"/>
    </location>
</feature>
<dbReference type="GO" id="GO:0030276">
    <property type="term" value="F:clathrin binding"/>
    <property type="evidence" value="ECO:0000318"/>
    <property type="project" value="GO_Central"/>
</dbReference>
<dbReference type="Gramene" id="TraesCAD_scaffold_065584_01G000100.1">
    <property type="protein sequence ID" value="TraesCAD_scaffold_065584_01G000100.1"/>
    <property type="gene ID" value="TraesCAD_scaffold_065584_01G000100"/>
</dbReference>
<keyword evidence="9" id="KW-1185">Reference proteome</keyword>
<feature type="compositionally biased region" description="Polar residues" evidence="6">
    <location>
        <begin position="275"/>
        <end position="286"/>
    </location>
</feature>
<dbReference type="GO" id="GO:0030125">
    <property type="term" value="C:clathrin vesicle coat"/>
    <property type="evidence" value="ECO:0000318"/>
    <property type="project" value="GO_Central"/>
</dbReference>
<dbReference type="Gramene" id="TraesCLE_scaffold_054488_01G000200.1">
    <property type="protein sequence ID" value="TraesCLE_scaffold_054488_01G000200.1"/>
    <property type="gene ID" value="TraesCLE_scaffold_054488_01G000200"/>
</dbReference>
<dbReference type="RefSeq" id="XP_044357693.1">
    <property type="nucleotide sequence ID" value="XM_044501758.1"/>
</dbReference>
<reference evidence="8" key="2">
    <citation type="submission" date="2018-10" db="UniProtKB">
        <authorList>
            <consortium name="EnsemblPlants"/>
        </authorList>
    </citation>
    <scope>IDENTIFICATION</scope>
</reference>
<feature type="region of interest" description="Disordered" evidence="6">
    <location>
        <begin position="326"/>
        <end position="347"/>
    </location>
</feature>
<dbReference type="Gene3D" id="1.25.40.90">
    <property type="match status" value="1"/>
</dbReference>
<dbReference type="Gramene" id="TraesNOR3D03G01939040.1">
    <property type="protein sequence ID" value="TraesNOR3D03G01939040.1"/>
    <property type="gene ID" value="TraesNOR3D03G01939040"/>
</dbReference>
<dbReference type="SUPFAM" id="SSF48464">
    <property type="entry name" value="ENTH/VHS domain"/>
    <property type="match status" value="1"/>
</dbReference>
<comment type="subcellular location">
    <subcellularLocation>
        <location evidence="1">Cytoplasmic vesicle</location>
        <location evidence="1">Clathrin-coated vesicle</location>
    </subcellularLocation>
    <subcellularLocation>
        <location evidence="2">Golgi apparatus</location>
    </subcellularLocation>
</comment>
<feature type="domain" description="ENTH" evidence="7">
    <location>
        <begin position="21"/>
        <end position="153"/>
    </location>
</feature>
<dbReference type="Gramene" id="TraesSTA3D03G01907280.1">
    <property type="protein sequence ID" value="TraesSTA3D03G01907280.1"/>
    <property type="gene ID" value="TraesSTA3D03G01907280"/>
</dbReference>
<dbReference type="Gramene" id="TraesJUL3D03G01930290.1">
    <property type="protein sequence ID" value="TraesJUL3D03G01930290.1"/>
    <property type="gene ID" value="TraesJUL3D03G01930290"/>
</dbReference>
<feature type="compositionally biased region" description="Polar residues" evidence="6">
    <location>
        <begin position="483"/>
        <end position="507"/>
    </location>
</feature>
<keyword evidence="4" id="KW-0333">Golgi apparatus</keyword>
<dbReference type="GO" id="GO:0006897">
    <property type="term" value="P:endocytosis"/>
    <property type="evidence" value="ECO:0000318"/>
    <property type="project" value="GO_Central"/>
</dbReference>
<dbReference type="Gramene" id="TraesWEE_scaffold_053130_01G000100.1">
    <property type="protein sequence ID" value="TraesWEE_scaffold_053130_01G000100.1"/>
    <property type="gene ID" value="TraesWEE_scaffold_053130_01G000100"/>
</dbReference>
<dbReference type="SMART" id="SM00273">
    <property type="entry name" value="ENTH"/>
    <property type="match status" value="1"/>
</dbReference>
<evidence type="ECO:0000256" key="2">
    <source>
        <dbReference type="ARBA" id="ARBA00004555"/>
    </source>
</evidence>
<proteinExistence type="inferred from homology"/>
<dbReference type="Proteomes" id="UP000019116">
    <property type="component" value="Chromosome 3D"/>
</dbReference>
<dbReference type="AlphaFoldDB" id="A0A3B6GVS6"/>
<evidence type="ECO:0000256" key="3">
    <source>
        <dbReference type="ARBA" id="ARBA00010130"/>
    </source>
</evidence>
<evidence type="ECO:0000256" key="1">
    <source>
        <dbReference type="ARBA" id="ARBA00004132"/>
    </source>
</evidence>
<dbReference type="Gramene" id="TraesLDM3D03G01910650.1">
    <property type="protein sequence ID" value="TraesLDM3D03G01910650.1"/>
    <property type="gene ID" value="TraesLDM3D03G01910650"/>
</dbReference>
<reference evidence="8" key="1">
    <citation type="submission" date="2018-08" db="EMBL/GenBank/DDBJ databases">
        <authorList>
            <person name="Rossello M."/>
        </authorList>
    </citation>
    <scope>NUCLEOTIDE SEQUENCE [LARGE SCALE GENOMIC DNA]</scope>
    <source>
        <strain evidence="8">cv. Chinese Spring</strain>
    </source>
</reference>
<feature type="region of interest" description="Disordered" evidence="6">
    <location>
        <begin position="360"/>
        <end position="382"/>
    </location>
</feature>
<dbReference type="Gramene" id="TraesSYM3D03G01936210.1">
    <property type="protein sequence ID" value="TraesSYM3D03G01936210.1"/>
    <property type="gene ID" value="TraesSYM3D03G01936210"/>
</dbReference>
<dbReference type="FunFam" id="1.25.40.90:FF:000006">
    <property type="entry name" value="Clathrin interactor 1"/>
    <property type="match status" value="1"/>
</dbReference>
<feature type="compositionally biased region" description="Low complexity" evidence="6">
    <location>
        <begin position="435"/>
        <end position="451"/>
    </location>
</feature>
<comment type="similarity">
    <text evidence="3">Belongs to the epsin family.</text>
</comment>
<dbReference type="Gramene" id="TraesLAC3D03G01853930.1">
    <property type="protein sequence ID" value="TraesLAC3D03G01853930.1"/>
    <property type="gene ID" value="TraesLAC3D03G01853930"/>
</dbReference>
<dbReference type="PANTHER" id="PTHR12276:SF87">
    <property type="entry name" value="OS01G0738600 PROTEIN"/>
    <property type="match status" value="1"/>
</dbReference>
<dbReference type="EnsemblPlants" id="TraesCS3D02G278100.1">
    <property type="protein sequence ID" value="TraesCS3D02G278100.1"/>
    <property type="gene ID" value="TraesCS3D02G278100"/>
</dbReference>
<dbReference type="Gramene" id="TraesJAG3D03G01920490.1">
    <property type="protein sequence ID" value="TraesJAG3D03G01920490.1"/>
    <property type="gene ID" value="TraesJAG3D03G01920490"/>
</dbReference>